<reference evidence="2" key="2">
    <citation type="submission" date="2020-09" db="EMBL/GenBank/DDBJ databases">
        <authorList>
            <person name="Sun Q."/>
            <person name="Ohkuma M."/>
        </authorList>
    </citation>
    <scope>NUCLEOTIDE SEQUENCE</scope>
    <source>
        <strain evidence="2">JCM 10088</strain>
    </source>
</reference>
<feature type="domain" description="Glycosyl transferase family 1" evidence="1">
    <location>
        <begin position="200"/>
        <end position="368"/>
    </location>
</feature>
<proteinExistence type="predicted"/>
<keyword evidence="2" id="KW-0808">Transferase</keyword>
<dbReference type="InterPro" id="IPR038013">
    <property type="entry name" value="ALG11"/>
</dbReference>
<dbReference type="PANTHER" id="PTHR45919:SF1">
    <property type="entry name" value="GDP-MAN:MAN(3)GLCNAC(2)-PP-DOL ALPHA-1,2-MANNOSYLTRANSFERASE"/>
    <property type="match status" value="1"/>
</dbReference>
<reference evidence="2" key="1">
    <citation type="journal article" date="2014" name="Int. J. Syst. Evol. Microbiol.">
        <title>Complete genome sequence of Corynebacterium casei LMG S-19264T (=DSM 44701T), isolated from a smear-ripened cheese.</title>
        <authorList>
            <consortium name="US DOE Joint Genome Institute (JGI-PGF)"/>
            <person name="Walter F."/>
            <person name="Albersmeier A."/>
            <person name="Kalinowski J."/>
            <person name="Ruckert C."/>
        </authorList>
    </citation>
    <scope>NUCLEOTIDE SEQUENCE</scope>
    <source>
        <strain evidence="2">JCM 10088</strain>
    </source>
</reference>
<keyword evidence="3" id="KW-1185">Reference proteome</keyword>
<gene>
    <name evidence="2" type="ORF">GCM10007981_17710</name>
</gene>
<name>A0A830GVT7_9CREN</name>
<dbReference type="GO" id="GO:0006487">
    <property type="term" value="P:protein N-linked glycosylation"/>
    <property type="evidence" value="ECO:0007669"/>
    <property type="project" value="TreeGrafter"/>
</dbReference>
<protein>
    <submittedName>
        <fullName evidence="2">Glycosyl transferase</fullName>
    </submittedName>
</protein>
<evidence type="ECO:0000313" key="2">
    <source>
        <dbReference type="EMBL" id="GGP22280.1"/>
    </source>
</evidence>
<dbReference type="GO" id="GO:0004377">
    <property type="term" value="F:GDP-Man:Man(3)GlcNAc(2)-PP-Dol alpha-1,2-mannosyltransferase activity"/>
    <property type="evidence" value="ECO:0007669"/>
    <property type="project" value="InterPro"/>
</dbReference>
<accession>A0A830GVT7</accession>
<dbReference type="Proteomes" id="UP000610960">
    <property type="component" value="Unassembled WGS sequence"/>
</dbReference>
<dbReference type="Pfam" id="PF00534">
    <property type="entry name" value="Glycos_transf_1"/>
    <property type="match status" value="1"/>
</dbReference>
<dbReference type="PANTHER" id="PTHR45919">
    <property type="entry name" value="GDP-MAN:MAN(3)GLCNAC(2)-PP-DOL ALPHA-1,2-MANNOSYLTRANSFERASE"/>
    <property type="match status" value="1"/>
</dbReference>
<comment type="caution">
    <text evidence="2">The sequence shown here is derived from an EMBL/GenBank/DDBJ whole genome shotgun (WGS) entry which is preliminary data.</text>
</comment>
<dbReference type="InterPro" id="IPR001296">
    <property type="entry name" value="Glyco_trans_1"/>
</dbReference>
<evidence type="ECO:0000313" key="3">
    <source>
        <dbReference type="Proteomes" id="UP000610960"/>
    </source>
</evidence>
<organism evidence="2 3">
    <name type="scientific">Thermocladium modestius</name>
    <dbReference type="NCBI Taxonomy" id="62609"/>
    <lineage>
        <taxon>Archaea</taxon>
        <taxon>Thermoproteota</taxon>
        <taxon>Thermoprotei</taxon>
        <taxon>Thermoproteales</taxon>
        <taxon>Thermoproteaceae</taxon>
        <taxon>Thermocladium</taxon>
    </lineage>
</organism>
<sequence>MDAAAAVALSEAGFEPILTGTFPFDPSKYMEWYGIDLAKFKIITLSIGVKAFGLWTRLYAWRPAEVAVKKYRASLLFTDEQTYKPLLKYRESLRIIEYIHFPLEVVVDPKFKGSGLAYGEDPYIMERYGKFPLNIYWKIFTAMLPRYMRRNPFEDANAVLTNSKWTANVVKMVYGGEPIVLNPPIAPNTEASPSPSVEARSRSIVMLGRFSEEKRYHWVVTEVMPKLIKQLPDARLIIFGGATTRTQINYMNRVAEMARRAGLSVNVGEPGGAAINIVPNAPRSSINSAMDSARAFLHATINEHWGIAVAEAMARGLPIVVHKSGGAWTDLAEEGLRGVGYSDSDEAVQGLIRLLSDDSDFKRFSTAAMEKTKGLTIRTFSDKLKEIVAKI</sequence>
<dbReference type="GO" id="GO:0016020">
    <property type="term" value="C:membrane"/>
    <property type="evidence" value="ECO:0007669"/>
    <property type="project" value="TreeGrafter"/>
</dbReference>
<dbReference type="SUPFAM" id="SSF53756">
    <property type="entry name" value="UDP-Glycosyltransferase/glycogen phosphorylase"/>
    <property type="match status" value="1"/>
</dbReference>
<evidence type="ECO:0000259" key="1">
    <source>
        <dbReference type="Pfam" id="PF00534"/>
    </source>
</evidence>
<dbReference type="Gene3D" id="3.40.50.2000">
    <property type="entry name" value="Glycogen Phosphorylase B"/>
    <property type="match status" value="1"/>
</dbReference>
<dbReference type="EMBL" id="BMNL01000004">
    <property type="protein sequence ID" value="GGP22280.1"/>
    <property type="molecule type" value="Genomic_DNA"/>
</dbReference>
<dbReference type="AlphaFoldDB" id="A0A830GVT7"/>